<evidence type="ECO:0000256" key="1">
    <source>
        <dbReference type="SAM" id="MobiDB-lite"/>
    </source>
</evidence>
<dbReference type="EMBL" id="KI683062">
    <property type="protein sequence ID" value="ETL79318.1"/>
    <property type="molecule type" value="Genomic_DNA"/>
</dbReference>
<feature type="region of interest" description="Disordered" evidence="1">
    <location>
        <begin position="56"/>
        <end position="95"/>
    </location>
</feature>
<name>W2K2F2_PHYNI</name>
<feature type="compositionally biased region" description="Basic and acidic residues" evidence="1">
    <location>
        <begin position="60"/>
        <end position="73"/>
    </location>
</feature>
<proteinExistence type="predicted"/>
<dbReference type="Proteomes" id="UP000054423">
    <property type="component" value="Unassembled WGS sequence"/>
</dbReference>
<dbReference type="AlphaFoldDB" id="W2K2F2"/>
<evidence type="ECO:0000313" key="2">
    <source>
        <dbReference type="EMBL" id="ETL79318.1"/>
    </source>
</evidence>
<organism evidence="2">
    <name type="scientific">Phytophthora nicotianae</name>
    <name type="common">Potato buckeye rot agent</name>
    <name type="synonym">Phytophthora parasitica</name>
    <dbReference type="NCBI Taxonomy" id="4792"/>
    <lineage>
        <taxon>Eukaryota</taxon>
        <taxon>Sar</taxon>
        <taxon>Stramenopiles</taxon>
        <taxon>Oomycota</taxon>
        <taxon>Peronosporomycetes</taxon>
        <taxon>Peronosporales</taxon>
        <taxon>Peronosporaceae</taxon>
        <taxon>Phytophthora</taxon>
    </lineage>
</organism>
<reference evidence="2" key="1">
    <citation type="submission" date="2013-11" db="EMBL/GenBank/DDBJ databases">
        <title>The Genome Sequence of Phytophthora parasitica CHvinca01.</title>
        <authorList>
            <consortium name="The Broad Institute Genomics Platform"/>
            <person name="Russ C."/>
            <person name="Tyler B."/>
            <person name="Panabieres F."/>
            <person name="Shan W."/>
            <person name="Tripathy S."/>
            <person name="Grunwald N."/>
            <person name="Machado M."/>
            <person name="Johnson C.S."/>
            <person name="Arredondo F."/>
            <person name="Hong C."/>
            <person name="Coffey M."/>
            <person name="Young S.K."/>
            <person name="Zeng Q."/>
            <person name="Gargeya S."/>
            <person name="Fitzgerald M."/>
            <person name="Abouelleil A."/>
            <person name="Alvarado L."/>
            <person name="Chapman S.B."/>
            <person name="Gainer-Dewar J."/>
            <person name="Goldberg J."/>
            <person name="Griggs A."/>
            <person name="Gujja S."/>
            <person name="Hansen M."/>
            <person name="Howarth C."/>
            <person name="Imamovic A."/>
            <person name="Ireland A."/>
            <person name="Larimer J."/>
            <person name="McCowan C."/>
            <person name="Murphy C."/>
            <person name="Pearson M."/>
            <person name="Poon T.W."/>
            <person name="Priest M."/>
            <person name="Roberts A."/>
            <person name="Saif S."/>
            <person name="Shea T."/>
            <person name="Sykes S."/>
            <person name="Wortman J."/>
            <person name="Nusbaum C."/>
            <person name="Birren B."/>
        </authorList>
    </citation>
    <scope>NUCLEOTIDE SEQUENCE [LARGE SCALE GENOMIC DNA]</scope>
    <source>
        <strain evidence="2">CHvinca01</strain>
    </source>
</reference>
<gene>
    <name evidence="2" type="ORF">L917_20022</name>
</gene>
<dbReference type="VEuPathDB" id="FungiDB:PPTG_18229"/>
<accession>W2K2F2</accession>
<feature type="compositionally biased region" description="Basic residues" evidence="1">
    <location>
        <begin position="76"/>
        <end position="87"/>
    </location>
</feature>
<sequence length="199" mass="22953">MTDYAFRQGLWNRAVPHKLEALVKISLFIEDRDSEATLEEALAIIDSFDLEDAITSDNSDSPHLEVSEEDNARSHTATKKIKKRKRSNLSSSTRLQQRKKAELLYLRRHIQEMEEYIEQLRTQCLQDIPRMKSECVKDGRASWMELASLSYQARLQSEETNRGLKAIMATQAQVNESLRGIIQMQVSFQEDDAVYTEAL</sequence>
<protein>
    <submittedName>
        <fullName evidence="2">Uncharacterized protein</fullName>
    </submittedName>
</protein>
<dbReference type="OrthoDB" id="113575at2759"/>